<reference evidence="3" key="1">
    <citation type="submission" date="2017-05" db="EMBL/GenBank/DDBJ databases">
        <authorList>
            <person name="Giani T."/>
            <person name="Arena F."/>
            <person name="Pollini S."/>
            <person name="Di Pilato V."/>
            <person name="D'Andrea M.M."/>
            <person name="Henrici De Angelis L."/>
            <person name="Bassetti M."/>
            <person name="Rossolini G.M."/>
        </authorList>
    </citation>
    <scope>NUCLEOTIDE SEQUENCE [LARGE SCALE GENOMIC DNA]</scope>
    <source>
        <strain evidence="3">S567_C10_BS</strain>
    </source>
</reference>
<dbReference type="Pfam" id="PF03245">
    <property type="entry name" value="Phage_lysis"/>
    <property type="match status" value="1"/>
</dbReference>
<dbReference type="RefSeq" id="WP_023107709.1">
    <property type="nucleotide sequence ID" value="NZ_CAADKI010000335.1"/>
</dbReference>
<evidence type="ECO:0000256" key="1">
    <source>
        <dbReference type="SAM" id="Coils"/>
    </source>
</evidence>
<comment type="caution">
    <text evidence="2">The sequence shown here is derived from an EMBL/GenBank/DDBJ whole genome shotgun (WGS) entry which is preliminary data.</text>
</comment>
<dbReference type="EMBL" id="NFFZ01000117">
    <property type="protein sequence ID" value="OTI49915.1"/>
    <property type="molecule type" value="Genomic_DNA"/>
</dbReference>
<feature type="coiled-coil region" evidence="1">
    <location>
        <begin position="23"/>
        <end position="50"/>
    </location>
</feature>
<proteinExistence type="predicted"/>
<protein>
    <submittedName>
        <fullName evidence="2">Lysis protein</fullName>
    </submittedName>
</protein>
<sequence length="171" mass="18821">MSRFGLLLVAGLLAVLVLLVLERGRILRTNDQMRRDLQDAQREVAGLQQAAHIAGELLATRDALDLKHTQELNDERDQNARLRAAVDAGRQRLRVNATCPAVSANAGAAGLADAGTAELTAEARQDYFALRDELALTRRMVLGLQDYVRTLQRLYPFPIFPVIQLPQGNAP</sequence>
<accession>A0A241XEP7</accession>
<dbReference type="GO" id="GO:0044659">
    <property type="term" value="P:viral release from host cell by cytolysis"/>
    <property type="evidence" value="ECO:0007669"/>
    <property type="project" value="InterPro"/>
</dbReference>
<evidence type="ECO:0000313" key="3">
    <source>
        <dbReference type="Proteomes" id="UP000194857"/>
    </source>
</evidence>
<gene>
    <name evidence="2" type="ORF">CAZ10_38800</name>
</gene>
<dbReference type="Proteomes" id="UP000194857">
    <property type="component" value="Unassembled WGS sequence"/>
</dbReference>
<keyword evidence="1" id="KW-0175">Coiled coil</keyword>
<dbReference type="AlphaFoldDB" id="A0A241XEP7"/>
<name>A0A241XEP7_PSEAI</name>
<organism evidence="2 3">
    <name type="scientific">Pseudomonas aeruginosa</name>
    <dbReference type="NCBI Taxonomy" id="287"/>
    <lineage>
        <taxon>Bacteria</taxon>
        <taxon>Pseudomonadati</taxon>
        <taxon>Pseudomonadota</taxon>
        <taxon>Gammaproteobacteria</taxon>
        <taxon>Pseudomonadales</taxon>
        <taxon>Pseudomonadaceae</taxon>
        <taxon>Pseudomonas</taxon>
    </lineage>
</organism>
<dbReference type="InterPro" id="IPR004929">
    <property type="entry name" value="I-spanin"/>
</dbReference>
<evidence type="ECO:0000313" key="2">
    <source>
        <dbReference type="EMBL" id="OTI49915.1"/>
    </source>
</evidence>